<evidence type="ECO:0000313" key="4">
    <source>
        <dbReference type="Proteomes" id="UP001631949"/>
    </source>
</evidence>
<accession>A0ABW9GYC9</accession>
<dbReference type="InterPro" id="IPR019665">
    <property type="entry name" value="OxRdtase/DH_put_Rossmann_dom"/>
</dbReference>
<protein>
    <submittedName>
        <fullName evidence="3">Rossmann-like and DUF2520 domain-containing protein</fullName>
    </submittedName>
</protein>
<dbReference type="InterPro" id="IPR008927">
    <property type="entry name" value="6-PGluconate_DH-like_C_sf"/>
</dbReference>
<dbReference type="RefSeq" id="WP_408976401.1">
    <property type="nucleotide sequence ID" value="NZ_JBJUVG010000001.1"/>
</dbReference>
<dbReference type="SUPFAM" id="SSF48179">
    <property type="entry name" value="6-phosphogluconate dehydrogenase C-terminal domain-like"/>
    <property type="match status" value="1"/>
</dbReference>
<sequence>MTWGIIGAGKAGTVLGRYLAAYGLAPVGYYSRTKAHADRAAGLTGSRAFTDLAGLAAACDLLVVATPDGVIPAMAEALAPYLGEGHILAHLSGSLSHAVLKPAGAAWQAASLHPIIAFSAVDMDLAPLEAAVFSLEGDRAACDRLRALMEAPGNRLVEISAGDKTRYHAACVMASNLVCGLYGEAARQLEACGFAPDLARAALAPLFIHNAQALADQGPAAVLTGPMERNDLSTVRAHLTALADDSRGLAVYRSLSLAVLPLLRDRDPGRDTTHLEKELRSNHANNGSDLC</sequence>
<dbReference type="Gene3D" id="1.10.1040.20">
    <property type="entry name" value="ProC-like, C-terminal domain"/>
    <property type="match status" value="1"/>
</dbReference>
<dbReference type="Pfam" id="PF10728">
    <property type="entry name" value="DUF2520"/>
    <property type="match status" value="1"/>
</dbReference>
<dbReference type="InterPro" id="IPR036291">
    <property type="entry name" value="NAD(P)-bd_dom_sf"/>
</dbReference>
<feature type="domain" description="DUF2520" evidence="2">
    <location>
        <begin position="132"/>
        <end position="257"/>
    </location>
</feature>
<evidence type="ECO:0000259" key="2">
    <source>
        <dbReference type="Pfam" id="PF10728"/>
    </source>
</evidence>
<comment type="caution">
    <text evidence="3">The sequence shown here is derived from an EMBL/GenBank/DDBJ whole genome shotgun (WGS) entry which is preliminary data.</text>
</comment>
<feature type="domain" description="Putative oxidoreductase/dehydrogenase Rossmann-like" evidence="1">
    <location>
        <begin position="3"/>
        <end position="103"/>
    </location>
</feature>
<gene>
    <name evidence="3" type="ORF">ACKQTC_00010</name>
</gene>
<dbReference type="Proteomes" id="UP001631949">
    <property type="component" value="Unassembled WGS sequence"/>
</dbReference>
<evidence type="ECO:0000259" key="1">
    <source>
        <dbReference type="Pfam" id="PF10727"/>
    </source>
</evidence>
<dbReference type="Pfam" id="PF10727">
    <property type="entry name" value="Rossmann-like"/>
    <property type="match status" value="1"/>
</dbReference>
<evidence type="ECO:0000313" key="3">
    <source>
        <dbReference type="EMBL" id="MFM9412769.1"/>
    </source>
</evidence>
<dbReference type="PANTHER" id="PTHR40459:SF1">
    <property type="entry name" value="CONSERVED HYPOTHETICAL ALANINE AND LEUCINE RICH PROTEIN"/>
    <property type="match status" value="1"/>
</dbReference>
<reference evidence="3 4" key="1">
    <citation type="journal article" date="2016" name="Int. J. Syst. Evol. Microbiol.">
        <title>Peptococcus simiae sp. nov., isolated from rhesus macaque faeces and emended description of the genus Peptococcus.</title>
        <authorList>
            <person name="Shkoporov A.N."/>
            <person name="Efimov B.A."/>
            <person name="Kondova I."/>
            <person name="Ouwerling B."/>
            <person name="Chaplin A.V."/>
            <person name="Shcherbakova V.A."/>
            <person name="Langermans J.A.M."/>
        </authorList>
    </citation>
    <scope>NUCLEOTIDE SEQUENCE [LARGE SCALE GENOMIC DNA]</scope>
    <source>
        <strain evidence="3 4">M108</strain>
    </source>
</reference>
<organism evidence="3 4">
    <name type="scientific">Peptococcus simiae</name>
    <dbReference type="NCBI Taxonomy" id="1643805"/>
    <lineage>
        <taxon>Bacteria</taxon>
        <taxon>Bacillati</taxon>
        <taxon>Bacillota</taxon>
        <taxon>Clostridia</taxon>
        <taxon>Eubacteriales</taxon>
        <taxon>Peptococcaceae</taxon>
        <taxon>Peptococcus</taxon>
    </lineage>
</organism>
<dbReference type="InterPro" id="IPR037108">
    <property type="entry name" value="TM1727-like_C_sf"/>
</dbReference>
<dbReference type="EMBL" id="JBJUVG010000001">
    <property type="protein sequence ID" value="MFM9412769.1"/>
    <property type="molecule type" value="Genomic_DNA"/>
</dbReference>
<name>A0ABW9GYC9_9FIRM</name>
<keyword evidence="4" id="KW-1185">Reference proteome</keyword>
<dbReference type="SUPFAM" id="SSF51735">
    <property type="entry name" value="NAD(P)-binding Rossmann-fold domains"/>
    <property type="match status" value="1"/>
</dbReference>
<dbReference type="Gene3D" id="3.40.50.720">
    <property type="entry name" value="NAD(P)-binding Rossmann-like Domain"/>
    <property type="match status" value="1"/>
</dbReference>
<proteinExistence type="predicted"/>
<dbReference type="PANTHER" id="PTHR40459">
    <property type="entry name" value="CONSERVED HYPOTHETICAL ALANINE AND LEUCINE RICH PROTEIN"/>
    <property type="match status" value="1"/>
</dbReference>
<dbReference type="InterPro" id="IPR018931">
    <property type="entry name" value="DUF2520"/>
</dbReference>